<dbReference type="Gene3D" id="3.40.50.720">
    <property type="entry name" value="NAD(P)-binding Rossmann-like Domain"/>
    <property type="match status" value="1"/>
</dbReference>
<dbReference type="PANTHER" id="PTHR47706:SF9">
    <property type="entry name" value="NMRA-LIKE DOMAIN-CONTAINING PROTEIN-RELATED"/>
    <property type="match status" value="1"/>
</dbReference>
<dbReference type="EMBL" id="JBAWTH010000032">
    <property type="protein sequence ID" value="KAL2285183.1"/>
    <property type="molecule type" value="Genomic_DNA"/>
</dbReference>
<dbReference type="InterPro" id="IPR036291">
    <property type="entry name" value="NAD(P)-bd_dom_sf"/>
</dbReference>
<dbReference type="CDD" id="cd05259">
    <property type="entry name" value="PCBER_SDR_a"/>
    <property type="match status" value="1"/>
</dbReference>
<name>A0ABR4ERX8_9PEZI</name>
<dbReference type="InterPro" id="IPR045312">
    <property type="entry name" value="PCBER-like"/>
</dbReference>
<organism evidence="4 5">
    <name type="scientific">Diaporthe vaccinii</name>
    <dbReference type="NCBI Taxonomy" id="105482"/>
    <lineage>
        <taxon>Eukaryota</taxon>
        <taxon>Fungi</taxon>
        <taxon>Dikarya</taxon>
        <taxon>Ascomycota</taxon>
        <taxon>Pezizomycotina</taxon>
        <taxon>Sordariomycetes</taxon>
        <taxon>Sordariomycetidae</taxon>
        <taxon>Diaporthales</taxon>
        <taxon>Diaporthaceae</taxon>
        <taxon>Diaporthe</taxon>
        <taxon>Diaporthe eres species complex</taxon>
    </lineage>
</organism>
<dbReference type="Proteomes" id="UP001600888">
    <property type="component" value="Unassembled WGS sequence"/>
</dbReference>
<comment type="caution">
    <text evidence="4">The sequence shown here is derived from an EMBL/GenBank/DDBJ whole genome shotgun (WGS) entry which is preliminary data.</text>
</comment>
<gene>
    <name evidence="4" type="ORF">FJTKL_08406</name>
</gene>
<keyword evidence="1" id="KW-0521">NADP</keyword>
<keyword evidence="5" id="KW-1185">Reference proteome</keyword>
<evidence type="ECO:0000313" key="4">
    <source>
        <dbReference type="EMBL" id="KAL2285183.1"/>
    </source>
</evidence>
<dbReference type="Gene3D" id="3.90.25.10">
    <property type="entry name" value="UDP-galactose 4-epimerase, domain 1"/>
    <property type="match status" value="1"/>
</dbReference>
<feature type="domain" description="NmrA-like" evidence="3">
    <location>
        <begin position="7"/>
        <end position="237"/>
    </location>
</feature>
<evidence type="ECO:0000256" key="1">
    <source>
        <dbReference type="ARBA" id="ARBA00022857"/>
    </source>
</evidence>
<dbReference type="SUPFAM" id="SSF51735">
    <property type="entry name" value="NAD(P)-binding Rossmann-fold domains"/>
    <property type="match status" value="1"/>
</dbReference>
<evidence type="ECO:0000313" key="5">
    <source>
        <dbReference type="Proteomes" id="UP001600888"/>
    </source>
</evidence>
<proteinExistence type="predicted"/>
<accession>A0ABR4ERX8</accession>
<dbReference type="Pfam" id="PF05368">
    <property type="entry name" value="NmrA"/>
    <property type="match status" value="1"/>
</dbReference>
<reference evidence="4 5" key="1">
    <citation type="submission" date="2024-03" db="EMBL/GenBank/DDBJ databases">
        <title>A high-quality draft genome sequence of Diaporthe vaccinii, a causative agent of upright dieback and viscid rot disease in cranberry plants.</title>
        <authorList>
            <person name="Sarrasin M."/>
            <person name="Lang B.F."/>
            <person name="Burger G."/>
        </authorList>
    </citation>
    <scope>NUCLEOTIDE SEQUENCE [LARGE SCALE GENOMIC DNA]</scope>
    <source>
        <strain evidence="4 5">IS7</strain>
    </source>
</reference>
<dbReference type="InterPro" id="IPR008030">
    <property type="entry name" value="NmrA-like"/>
</dbReference>
<evidence type="ECO:0000256" key="2">
    <source>
        <dbReference type="ARBA" id="ARBA00023002"/>
    </source>
</evidence>
<protein>
    <recommendedName>
        <fullName evidence="3">NmrA-like domain-containing protein</fullName>
    </recommendedName>
</protein>
<sequence length="294" mass="31695">MSSSSIQSVAVVGGTGTVGTPIVQELVAQGFQVTVLSRSNKQDDVPKGAVVKAVDYDSIESLKTALAGQDAVISTIASPAVGTQQQNVADAAYASGVKRFIPSEFGINTRELQGLKIAQILAGKTKLVDDLQKKAEENKSFTWTGISNGLFFHYFGFDAKAKKATVYDSGNEPFQTSSLSLIAKAVASVLKHPQETANKYLSIASFQPSLNEILQIVEDETGAKWTVERASTQDLQKTGEEKLSKGDFSAFRELLRVHIHRDGDGHSVPEGQLANGLLELPKEDLRDSIRKWLG</sequence>
<dbReference type="PANTHER" id="PTHR47706">
    <property type="entry name" value="NMRA-LIKE FAMILY PROTEIN"/>
    <property type="match status" value="1"/>
</dbReference>
<dbReference type="InterPro" id="IPR051609">
    <property type="entry name" value="NmrA/Isoflavone_reductase-like"/>
</dbReference>
<dbReference type="EMBL" id="JBAWTH010000032">
    <property type="protein sequence ID" value="KAL2285184.1"/>
    <property type="molecule type" value="Genomic_DNA"/>
</dbReference>
<keyword evidence="2" id="KW-0560">Oxidoreductase</keyword>
<evidence type="ECO:0000259" key="3">
    <source>
        <dbReference type="Pfam" id="PF05368"/>
    </source>
</evidence>